<sequence length="910" mass="100812">MSASDLPTVSESTLSRDEGFAARVREDVAAGYRRVTYLGIALMLGFGVLDIISLDDPRLVAKFFAMRLALALVMVGLLKFSQRPRYQRYVESVCALAMYLIGSFMGLMSALNLGHKSHYYAGITLTLIAVGVFVPIGPLHVLVTSTAVYLTFVGLLLALDPVPLAQWDWSVFAANSIFLISTATTVTVGAYFNRLLRRRLFDAAFAQEQTNEELRSVYERITHSYQEVSEKNREIEEAYRAKSQFLDNMSHELRTPLTCILTPLEGLLAGNARGEVRQVFEDMHTATRQLYDLINDLLDYSKYGARDQPLTRDPVDLRAIVDEQVKAFGSTARQRKLVLQWDPPPDPVVVLGSGRELGKVARNLISNAVKFTPAGGRVTVAVAVDGERVRLSVRDTGIGMNDSVKAKLFTPFFQGDATSTRAFEGTGIGLALVKTIVNRHDGEVRVESSPGRGTTMSVDLPSRPLDPTELVGMAPPQPAPGESMLAIPVPEDILATPTMSMTRIERLPPLERIELLDPAAPTPDLSFPGAAPLLGEHLLAAAGQRSRILVIDDHPEIVRVIERLLAPQHDVYTASNGEEGLQKVREVRPALVISDVMMPKLSGFQLVEQLRKDPEFERLPVLLLTARADGRDRVRGLRRGASDYLVKPFLPEELKARVGNLLRAQHYESYLTRLNEELATKSSSLESRVHGFFIDTVRTLVAAIDAKDFYTGGHSERVSYFAVRIAEHMKLARPLLRTIELGALLHDVGKIGIPDKVLNKPGALTLEEIEVIRQHTVLGGKILEKSPELAELRRFALHHHERWDGTGYPDRLRGDDIPPSVRVVSVADCWDAMVSDRIYRAGMEPRVAAEKVSKLGGSQFDPAVVEAMMEIWPELELPPNLRPLKPRTSPVENRQGPRVSECGEVYEVHN</sequence>
<dbReference type="InterPro" id="IPR003661">
    <property type="entry name" value="HisK_dim/P_dom"/>
</dbReference>
<evidence type="ECO:0000256" key="10">
    <source>
        <dbReference type="ARBA" id="ARBA00023012"/>
    </source>
</evidence>
<evidence type="ECO:0000256" key="5">
    <source>
        <dbReference type="ARBA" id="ARBA00022553"/>
    </source>
</evidence>
<dbReference type="InterPro" id="IPR003607">
    <property type="entry name" value="HD/PDEase_dom"/>
</dbReference>
<evidence type="ECO:0000256" key="8">
    <source>
        <dbReference type="ARBA" id="ARBA00022777"/>
    </source>
</evidence>
<dbReference type="SUPFAM" id="SSF55874">
    <property type="entry name" value="ATPase domain of HSP90 chaperone/DNA topoisomerase II/histidine kinase"/>
    <property type="match status" value="1"/>
</dbReference>
<dbReference type="SMART" id="SM00387">
    <property type="entry name" value="HATPase_c"/>
    <property type="match status" value="1"/>
</dbReference>
<feature type="transmembrane region" description="Helical" evidence="13">
    <location>
        <begin position="59"/>
        <end position="78"/>
    </location>
</feature>
<dbReference type="SUPFAM" id="SSF47384">
    <property type="entry name" value="Homodimeric domain of signal transducing histidine kinase"/>
    <property type="match status" value="1"/>
</dbReference>
<keyword evidence="19" id="KW-1185">Reference proteome</keyword>
<reference evidence="19" key="1">
    <citation type="submission" date="2016-10" db="EMBL/GenBank/DDBJ databases">
        <authorList>
            <person name="Varghese N."/>
            <person name="Submissions S."/>
        </authorList>
    </citation>
    <scope>NUCLEOTIDE SEQUENCE [LARGE SCALE GENOMIC DNA]</scope>
    <source>
        <strain evidence="19">ATCC 25963</strain>
    </source>
</reference>
<keyword evidence="4" id="KW-1003">Cell membrane</keyword>
<dbReference type="PRINTS" id="PR00344">
    <property type="entry name" value="BCTRLSENSOR"/>
</dbReference>
<evidence type="ECO:0000256" key="4">
    <source>
        <dbReference type="ARBA" id="ARBA00022475"/>
    </source>
</evidence>
<evidence type="ECO:0000256" key="2">
    <source>
        <dbReference type="ARBA" id="ARBA00004236"/>
    </source>
</evidence>
<evidence type="ECO:0000256" key="6">
    <source>
        <dbReference type="ARBA" id="ARBA00022679"/>
    </source>
</evidence>
<dbReference type="SUPFAM" id="SSF52172">
    <property type="entry name" value="CheY-like"/>
    <property type="match status" value="1"/>
</dbReference>
<dbReference type="AlphaFoldDB" id="A0A1I2AV96"/>
<feature type="transmembrane region" description="Helical" evidence="13">
    <location>
        <begin position="35"/>
        <end position="53"/>
    </location>
</feature>
<dbReference type="SUPFAM" id="SSF109604">
    <property type="entry name" value="HD-domain/PDEase-like"/>
    <property type="match status" value="1"/>
</dbReference>
<evidence type="ECO:0000259" key="16">
    <source>
        <dbReference type="PROSITE" id="PS51831"/>
    </source>
</evidence>
<evidence type="ECO:0000259" key="17">
    <source>
        <dbReference type="PROSITE" id="PS51832"/>
    </source>
</evidence>
<dbReference type="InterPro" id="IPR005467">
    <property type="entry name" value="His_kinase_dom"/>
</dbReference>
<dbReference type="Pfam" id="PF13487">
    <property type="entry name" value="HD_5"/>
    <property type="match status" value="1"/>
</dbReference>
<evidence type="ECO:0000256" key="11">
    <source>
        <dbReference type="ARBA" id="ARBA00023136"/>
    </source>
</evidence>
<keyword evidence="13" id="KW-1133">Transmembrane helix</keyword>
<dbReference type="InterPro" id="IPR001789">
    <property type="entry name" value="Sig_transdc_resp-reg_receiver"/>
</dbReference>
<dbReference type="GO" id="GO:0005524">
    <property type="term" value="F:ATP binding"/>
    <property type="evidence" value="ECO:0007669"/>
    <property type="project" value="UniProtKB-KW"/>
</dbReference>
<dbReference type="InterPro" id="IPR036890">
    <property type="entry name" value="HATPase_C_sf"/>
</dbReference>
<dbReference type="GO" id="GO:0000155">
    <property type="term" value="F:phosphorelay sensor kinase activity"/>
    <property type="evidence" value="ECO:0007669"/>
    <property type="project" value="InterPro"/>
</dbReference>
<keyword evidence="9" id="KW-0067">ATP-binding</keyword>
<evidence type="ECO:0000256" key="9">
    <source>
        <dbReference type="ARBA" id="ARBA00022840"/>
    </source>
</evidence>
<dbReference type="STRING" id="54.SAMN02745121_04396"/>
<evidence type="ECO:0000256" key="12">
    <source>
        <dbReference type="PROSITE-ProRule" id="PRU00169"/>
    </source>
</evidence>
<dbReference type="PROSITE" id="PS51831">
    <property type="entry name" value="HD"/>
    <property type="match status" value="1"/>
</dbReference>
<proteinExistence type="predicted"/>
<dbReference type="CDD" id="cd00082">
    <property type="entry name" value="HisKA"/>
    <property type="match status" value="1"/>
</dbReference>
<dbReference type="Gene3D" id="1.10.287.130">
    <property type="match status" value="1"/>
</dbReference>
<feature type="domain" description="HD-GYP" evidence="17">
    <location>
        <begin position="689"/>
        <end position="884"/>
    </location>
</feature>
<dbReference type="Pfam" id="PF00512">
    <property type="entry name" value="HisKA"/>
    <property type="match status" value="1"/>
</dbReference>
<feature type="transmembrane region" description="Helical" evidence="13">
    <location>
        <begin position="171"/>
        <end position="192"/>
    </location>
</feature>
<keyword evidence="7" id="KW-0547">Nucleotide-binding</keyword>
<keyword evidence="8" id="KW-0418">Kinase</keyword>
<dbReference type="PANTHER" id="PTHR43547">
    <property type="entry name" value="TWO-COMPONENT HISTIDINE KINASE"/>
    <property type="match status" value="1"/>
</dbReference>
<dbReference type="InterPro" id="IPR003594">
    <property type="entry name" value="HATPase_dom"/>
</dbReference>
<feature type="domain" description="Response regulatory" evidence="15">
    <location>
        <begin position="547"/>
        <end position="662"/>
    </location>
</feature>
<feature type="domain" description="Histidine kinase" evidence="14">
    <location>
        <begin position="248"/>
        <end position="464"/>
    </location>
</feature>
<dbReference type="Gene3D" id="3.30.565.10">
    <property type="entry name" value="Histidine kinase-like ATPase, C-terminal domain"/>
    <property type="match status" value="1"/>
</dbReference>
<evidence type="ECO:0000256" key="7">
    <source>
        <dbReference type="ARBA" id="ARBA00022741"/>
    </source>
</evidence>
<dbReference type="Pfam" id="PF02518">
    <property type="entry name" value="HATPase_c"/>
    <property type="match status" value="1"/>
</dbReference>
<dbReference type="InterPro" id="IPR037522">
    <property type="entry name" value="HD_GYP_dom"/>
</dbReference>
<gene>
    <name evidence="18" type="ORF">SAMN02745121_04396</name>
</gene>
<feature type="transmembrane region" description="Helical" evidence="13">
    <location>
        <begin position="141"/>
        <end position="159"/>
    </location>
</feature>
<dbReference type="CDD" id="cd00077">
    <property type="entry name" value="HDc"/>
    <property type="match status" value="1"/>
</dbReference>
<dbReference type="PROSITE" id="PS50110">
    <property type="entry name" value="RESPONSE_REGULATORY"/>
    <property type="match status" value="1"/>
</dbReference>
<dbReference type="Gene3D" id="1.10.3210.10">
    <property type="entry name" value="Hypothetical protein af1432"/>
    <property type="match status" value="1"/>
</dbReference>
<dbReference type="Pfam" id="PF00072">
    <property type="entry name" value="Response_reg"/>
    <property type="match status" value="1"/>
</dbReference>
<dbReference type="OrthoDB" id="9769359at2"/>
<comment type="subcellular location">
    <subcellularLocation>
        <location evidence="2">Cell membrane</location>
    </subcellularLocation>
</comment>
<feature type="modified residue" description="4-aspartylphosphate" evidence="12">
    <location>
        <position position="595"/>
    </location>
</feature>
<evidence type="ECO:0000256" key="3">
    <source>
        <dbReference type="ARBA" id="ARBA00012438"/>
    </source>
</evidence>
<dbReference type="SMART" id="SM00448">
    <property type="entry name" value="REC"/>
    <property type="match status" value="1"/>
</dbReference>
<dbReference type="InterPro" id="IPR004358">
    <property type="entry name" value="Sig_transdc_His_kin-like_C"/>
</dbReference>
<dbReference type="InterPro" id="IPR006674">
    <property type="entry name" value="HD_domain"/>
</dbReference>
<keyword evidence="6" id="KW-0808">Transferase</keyword>
<dbReference type="CDD" id="cd16922">
    <property type="entry name" value="HATPase_EvgS-ArcB-TorS-like"/>
    <property type="match status" value="1"/>
</dbReference>
<dbReference type="Proteomes" id="UP000199400">
    <property type="component" value="Unassembled WGS sequence"/>
</dbReference>
<evidence type="ECO:0000259" key="14">
    <source>
        <dbReference type="PROSITE" id="PS50109"/>
    </source>
</evidence>
<evidence type="ECO:0000256" key="13">
    <source>
        <dbReference type="SAM" id="Phobius"/>
    </source>
</evidence>
<accession>A0A1I2AV96</accession>
<dbReference type="InterPro" id="IPR011006">
    <property type="entry name" value="CheY-like_superfamily"/>
</dbReference>
<dbReference type="InterPro" id="IPR036097">
    <property type="entry name" value="HisK_dim/P_sf"/>
</dbReference>
<dbReference type="EC" id="2.7.13.3" evidence="3"/>
<dbReference type="FunFam" id="3.30.565.10:FF:000023">
    <property type="entry name" value="PAS domain-containing sensor histidine kinase"/>
    <property type="match status" value="1"/>
</dbReference>
<keyword evidence="5 12" id="KW-0597">Phosphoprotein</keyword>
<dbReference type="Gene3D" id="3.40.50.2300">
    <property type="match status" value="1"/>
</dbReference>
<evidence type="ECO:0000256" key="1">
    <source>
        <dbReference type="ARBA" id="ARBA00000085"/>
    </source>
</evidence>
<evidence type="ECO:0000259" key="15">
    <source>
        <dbReference type="PROSITE" id="PS50110"/>
    </source>
</evidence>
<organism evidence="18 19">
    <name type="scientific">Nannocystis exedens</name>
    <dbReference type="NCBI Taxonomy" id="54"/>
    <lineage>
        <taxon>Bacteria</taxon>
        <taxon>Pseudomonadati</taxon>
        <taxon>Myxococcota</taxon>
        <taxon>Polyangia</taxon>
        <taxon>Nannocystales</taxon>
        <taxon>Nannocystaceae</taxon>
        <taxon>Nannocystis</taxon>
    </lineage>
</organism>
<keyword evidence="11 13" id="KW-0472">Membrane</keyword>
<evidence type="ECO:0000313" key="19">
    <source>
        <dbReference type="Proteomes" id="UP000199400"/>
    </source>
</evidence>
<comment type="catalytic activity">
    <reaction evidence="1">
        <text>ATP + protein L-histidine = ADP + protein N-phospho-L-histidine.</text>
        <dbReference type="EC" id="2.7.13.3"/>
    </reaction>
</comment>
<keyword evidence="13" id="KW-0812">Transmembrane</keyword>
<keyword evidence="10" id="KW-0902">Two-component regulatory system</keyword>
<dbReference type="PANTHER" id="PTHR43547:SF2">
    <property type="entry name" value="HYBRID SIGNAL TRANSDUCTION HISTIDINE KINASE C"/>
    <property type="match status" value="1"/>
</dbReference>
<feature type="transmembrane region" description="Helical" evidence="13">
    <location>
        <begin position="90"/>
        <end position="111"/>
    </location>
</feature>
<dbReference type="EMBL" id="FOMX01000014">
    <property type="protein sequence ID" value="SFE47822.1"/>
    <property type="molecule type" value="Genomic_DNA"/>
</dbReference>
<dbReference type="PROSITE" id="PS51832">
    <property type="entry name" value="HD_GYP"/>
    <property type="match status" value="1"/>
</dbReference>
<dbReference type="SMART" id="SM00388">
    <property type="entry name" value="HisKA"/>
    <property type="match status" value="1"/>
</dbReference>
<evidence type="ECO:0000313" key="18">
    <source>
        <dbReference type="EMBL" id="SFE47822.1"/>
    </source>
</evidence>
<dbReference type="PROSITE" id="PS50109">
    <property type="entry name" value="HIS_KIN"/>
    <property type="match status" value="1"/>
</dbReference>
<name>A0A1I2AV96_9BACT</name>
<dbReference type="GO" id="GO:0005886">
    <property type="term" value="C:plasma membrane"/>
    <property type="evidence" value="ECO:0007669"/>
    <property type="project" value="UniProtKB-SubCell"/>
</dbReference>
<dbReference type="SMART" id="SM00471">
    <property type="entry name" value="HDc"/>
    <property type="match status" value="1"/>
</dbReference>
<protein>
    <recommendedName>
        <fullName evidence="3">histidine kinase</fullName>
        <ecNumber evidence="3">2.7.13.3</ecNumber>
    </recommendedName>
</protein>
<dbReference type="RefSeq" id="WP_096332050.1">
    <property type="nucleotide sequence ID" value="NZ_FOMX01000014.1"/>
</dbReference>
<feature type="domain" description="HD" evidence="16">
    <location>
        <begin position="711"/>
        <end position="833"/>
    </location>
</feature>